<evidence type="ECO:0000313" key="3">
    <source>
        <dbReference type="Proteomes" id="UP000186705"/>
    </source>
</evidence>
<dbReference type="GeneID" id="78275381"/>
<accession>A0A1U7NMT7</accession>
<reference evidence="2 3" key="1">
    <citation type="submission" date="2016-11" db="EMBL/GenBank/DDBJ databases">
        <title>Description of two novel members of the family Erysipelotrichaceae: Ileibacterium lipovorans gen. nov., sp. nov. and Dubosiella newyorkensis, gen. nov., sp. nov.</title>
        <authorList>
            <person name="Cox L.M."/>
            <person name="Sohn J."/>
            <person name="Tyrrell K.L."/>
            <person name="Citron D.M."/>
            <person name="Lawson P.A."/>
            <person name="Patel N.B."/>
            <person name="Iizumi T."/>
            <person name="Perez-Perez G.I."/>
            <person name="Goldstein E.J."/>
            <person name="Blaser M.J."/>
        </authorList>
    </citation>
    <scope>NUCLEOTIDE SEQUENCE [LARGE SCALE GENOMIC DNA]</scope>
    <source>
        <strain evidence="2 3">NYU-BL-A4</strain>
    </source>
</reference>
<evidence type="ECO:0000313" key="2">
    <source>
        <dbReference type="EMBL" id="OLU46606.1"/>
    </source>
</evidence>
<sequence length="59" mass="6824">MTELEQEKERREAFMKTYGVSEEEMDFFEYIDGRFELLKIIIAALIVLLVLAVLAAIAL</sequence>
<feature type="transmembrane region" description="Helical" evidence="1">
    <location>
        <begin position="37"/>
        <end position="58"/>
    </location>
</feature>
<organism evidence="2 3">
    <name type="scientific">Dubosiella newyorkensis</name>
    <dbReference type="NCBI Taxonomy" id="1862672"/>
    <lineage>
        <taxon>Bacteria</taxon>
        <taxon>Bacillati</taxon>
        <taxon>Bacillota</taxon>
        <taxon>Erysipelotrichia</taxon>
        <taxon>Erysipelotrichales</taxon>
        <taxon>Erysipelotrichaceae</taxon>
        <taxon>Dubosiella</taxon>
    </lineage>
</organism>
<keyword evidence="3" id="KW-1185">Reference proteome</keyword>
<dbReference type="AlphaFoldDB" id="A0A1U7NMT7"/>
<gene>
    <name evidence="2" type="ORF">BO225_05395</name>
</gene>
<protein>
    <submittedName>
        <fullName evidence="2">Uncharacterized protein</fullName>
    </submittedName>
</protein>
<dbReference type="OrthoDB" id="9964084at2"/>
<dbReference type="EMBL" id="MPKA01000062">
    <property type="protein sequence ID" value="OLU46606.1"/>
    <property type="molecule type" value="Genomic_DNA"/>
</dbReference>
<keyword evidence="1" id="KW-0472">Membrane</keyword>
<name>A0A1U7NMT7_9FIRM</name>
<dbReference type="RefSeq" id="WP_016319011.1">
    <property type="nucleotide sequence ID" value="NZ_CAONWX010000134.1"/>
</dbReference>
<comment type="caution">
    <text evidence="2">The sequence shown here is derived from an EMBL/GenBank/DDBJ whole genome shotgun (WGS) entry which is preliminary data.</text>
</comment>
<keyword evidence="1" id="KW-0812">Transmembrane</keyword>
<proteinExistence type="predicted"/>
<evidence type="ECO:0000256" key="1">
    <source>
        <dbReference type="SAM" id="Phobius"/>
    </source>
</evidence>
<keyword evidence="1" id="KW-1133">Transmembrane helix</keyword>
<dbReference type="STRING" id="1862672.BO225_05395"/>
<dbReference type="Proteomes" id="UP000186705">
    <property type="component" value="Unassembled WGS sequence"/>
</dbReference>